<reference evidence="1 2" key="1">
    <citation type="submission" date="2017-06" db="EMBL/GenBank/DDBJ databases">
        <authorList>
            <person name="Kim H.J."/>
            <person name="Triplett B.A."/>
        </authorList>
    </citation>
    <scope>NUCLEOTIDE SEQUENCE [LARGE SCALE GENOMIC DNA]</scope>
    <source>
        <strain evidence="1 2">DSM 13116</strain>
    </source>
</reference>
<dbReference type="RefSeq" id="WP_089274024.1">
    <property type="nucleotide sequence ID" value="NZ_FZOC01000003.1"/>
</dbReference>
<proteinExistence type="predicted"/>
<dbReference type="Proteomes" id="UP000198324">
    <property type="component" value="Unassembled WGS sequence"/>
</dbReference>
<protein>
    <submittedName>
        <fullName evidence="1">Uncharacterized protein</fullName>
    </submittedName>
</protein>
<dbReference type="AlphaFoldDB" id="A0A239A6Z9"/>
<name>A0A239A6Z9_9BACT</name>
<evidence type="ECO:0000313" key="2">
    <source>
        <dbReference type="Proteomes" id="UP000198324"/>
    </source>
</evidence>
<dbReference type="EMBL" id="FZOC01000003">
    <property type="protein sequence ID" value="SNR91397.1"/>
    <property type="molecule type" value="Genomic_DNA"/>
</dbReference>
<keyword evidence="2" id="KW-1185">Reference proteome</keyword>
<accession>A0A239A6Z9</accession>
<organism evidence="1 2">
    <name type="scientific">Humidesulfovibrio mexicanus</name>
    <dbReference type="NCBI Taxonomy" id="147047"/>
    <lineage>
        <taxon>Bacteria</taxon>
        <taxon>Pseudomonadati</taxon>
        <taxon>Thermodesulfobacteriota</taxon>
        <taxon>Desulfovibrionia</taxon>
        <taxon>Desulfovibrionales</taxon>
        <taxon>Desulfovibrionaceae</taxon>
        <taxon>Humidesulfovibrio</taxon>
    </lineage>
</organism>
<gene>
    <name evidence="1" type="ORF">SAMN04488503_1880</name>
</gene>
<sequence length="112" mass="11983">MLARIIENRVAEVFAQTPELGAGECALVVEVAPDVQPGWLWTPEGCTAPPAPSAPDPNAAIDAEILAIEATVTQRRLREALLTDEGKTWLADVEARIEMLRALRSPAGEDPA</sequence>
<evidence type="ECO:0000313" key="1">
    <source>
        <dbReference type="EMBL" id="SNR91397.1"/>
    </source>
</evidence>